<evidence type="ECO:0000313" key="1">
    <source>
        <dbReference type="EMBL" id="QNR24582.1"/>
    </source>
</evidence>
<accession>A0A7H0VFT4</accession>
<protein>
    <submittedName>
        <fullName evidence="1">Uncharacterized protein</fullName>
    </submittedName>
</protein>
<keyword evidence="2" id="KW-1185">Reference proteome</keyword>
<name>A0A7H0VFT4_9FLAO</name>
<proteinExistence type="predicted"/>
<dbReference type="KEGG" id="chyd:H4K34_01705"/>
<reference evidence="1 2" key="1">
    <citation type="submission" date="2020-08" db="EMBL/GenBank/DDBJ databases">
        <title>Croceimicrobium hydrocarbonivorans gen. nov., sp. nov., a novel marine bacterium isolated from a bacterial consortium that degrades polyethylene terephthalate.</title>
        <authorList>
            <person name="Liu R."/>
        </authorList>
    </citation>
    <scope>NUCLEOTIDE SEQUENCE [LARGE SCALE GENOMIC DNA]</scope>
    <source>
        <strain evidence="1 2">A20-9</strain>
    </source>
</reference>
<dbReference type="EMBL" id="CP060139">
    <property type="protein sequence ID" value="QNR24582.1"/>
    <property type="molecule type" value="Genomic_DNA"/>
</dbReference>
<evidence type="ECO:0000313" key="2">
    <source>
        <dbReference type="Proteomes" id="UP000516305"/>
    </source>
</evidence>
<dbReference type="Proteomes" id="UP000516305">
    <property type="component" value="Chromosome"/>
</dbReference>
<organism evidence="1 2">
    <name type="scientific">Croceimicrobium hydrocarbonivorans</name>
    <dbReference type="NCBI Taxonomy" id="2761580"/>
    <lineage>
        <taxon>Bacteria</taxon>
        <taxon>Pseudomonadati</taxon>
        <taxon>Bacteroidota</taxon>
        <taxon>Flavobacteriia</taxon>
        <taxon>Flavobacteriales</taxon>
        <taxon>Owenweeksiaceae</taxon>
        <taxon>Croceimicrobium</taxon>
    </lineage>
</organism>
<dbReference type="AlphaFoldDB" id="A0A7H0VFT4"/>
<dbReference type="PROSITE" id="PS51257">
    <property type="entry name" value="PROKAR_LIPOPROTEIN"/>
    <property type="match status" value="1"/>
</dbReference>
<gene>
    <name evidence="1" type="ORF">H4K34_01705</name>
</gene>
<sequence>MKKWKLIGLIILLQACSADMSFDLKAPQSLIFAADVNREGGKLDRLFFEGGLLRISRFQLDGDRVEAEDYFFQNGYTPAMEIPLDSLAYPSLQFDLPQGIYNSIRLQFEIPSANIPTLIIVGRFQDSTGLWVPLRLEVDSFELFNILALDPYGDQEIVIEEGSSYYGLLRLNPQHWFASVRTEQLEAAQRISISGQSTILITRSVNAEIFTEVDNRLDELNSLTIF</sequence>
<dbReference type="RefSeq" id="WP_210759109.1">
    <property type="nucleotide sequence ID" value="NZ_CP060139.1"/>
</dbReference>